<feature type="region of interest" description="Disordered" evidence="1">
    <location>
        <begin position="1"/>
        <end position="33"/>
    </location>
</feature>
<name>A0ABS3QFL0_9BACT</name>
<reference evidence="2 3" key="1">
    <citation type="submission" date="2021-03" db="EMBL/GenBank/DDBJ databases">
        <authorList>
            <person name="Kim M.K."/>
        </authorList>
    </citation>
    <scope>NUCLEOTIDE SEQUENCE [LARGE SCALE GENOMIC DNA]</scope>
    <source>
        <strain evidence="2 3">BT442</strain>
    </source>
</reference>
<evidence type="ECO:0000313" key="2">
    <source>
        <dbReference type="EMBL" id="MBO2010040.1"/>
    </source>
</evidence>
<dbReference type="RefSeq" id="WP_208175676.1">
    <property type="nucleotide sequence ID" value="NZ_JAGETZ010000005.1"/>
</dbReference>
<organism evidence="2 3">
    <name type="scientific">Hymenobacter negativus</name>
    <dbReference type="NCBI Taxonomy" id="2795026"/>
    <lineage>
        <taxon>Bacteria</taxon>
        <taxon>Pseudomonadati</taxon>
        <taxon>Bacteroidota</taxon>
        <taxon>Cytophagia</taxon>
        <taxon>Cytophagales</taxon>
        <taxon>Hymenobacteraceae</taxon>
        <taxon>Hymenobacter</taxon>
    </lineage>
</organism>
<accession>A0ABS3QFL0</accession>
<protein>
    <submittedName>
        <fullName evidence="2">Tetratricopeptide repeat protein</fullName>
    </submittedName>
</protein>
<dbReference type="Proteomes" id="UP000664369">
    <property type="component" value="Unassembled WGS sequence"/>
</dbReference>
<keyword evidence="3" id="KW-1185">Reference proteome</keyword>
<dbReference type="SUPFAM" id="SSF48452">
    <property type="entry name" value="TPR-like"/>
    <property type="match status" value="1"/>
</dbReference>
<gene>
    <name evidence="2" type="ORF">J4E00_13335</name>
</gene>
<dbReference type="InterPro" id="IPR011990">
    <property type="entry name" value="TPR-like_helical_dom_sf"/>
</dbReference>
<dbReference type="Pfam" id="PF14559">
    <property type="entry name" value="TPR_19"/>
    <property type="match status" value="1"/>
</dbReference>
<sequence>MRKTTSPPGPTTQPANRLSARQPRAPRSGPPPPVQLAERVWPWLRFLLVIFSLGTGTLHAQQPDFQTTDSLISTLANQYRWAELDSVGRAQLRLGTDYPDLRRRLGQAALAQDRPAAAIHHYGHALRENPLDTTARYGLALAYLELNQPNAAALIGHGLPDSLRRPLHLNGFQLLSRVEVEGSVQFPDNRHRGTAGFFRVGLGTRLSPRFTFSQNLSFFGQDIELPDRFRRGASAPYPVRQTQYHALLGTQLAPRWRALLGGHYLSSDFGRVEAISNYLGYAAVAYARPYWAVQAGLYAGRLTDTTRFQTDLRLTVYPFGNLRLYGFGQASVVRSGGRSFPHGLLGAGGYLHCGVWLEAYGGLGQVPVLAELDGLYVYNLLDPLRARAGTSLLLLLPQRLSLRLGYGFERRRDFIRGNRYNLHSLSTALAWTW</sequence>
<evidence type="ECO:0000256" key="1">
    <source>
        <dbReference type="SAM" id="MobiDB-lite"/>
    </source>
</evidence>
<evidence type="ECO:0000313" key="3">
    <source>
        <dbReference type="Proteomes" id="UP000664369"/>
    </source>
</evidence>
<dbReference type="EMBL" id="JAGETZ010000005">
    <property type="protein sequence ID" value="MBO2010040.1"/>
    <property type="molecule type" value="Genomic_DNA"/>
</dbReference>
<dbReference type="Gene3D" id="1.25.40.10">
    <property type="entry name" value="Tetratricopeptide repeat domain"/>
    <property type="match status" value="1"/>
</dbReference>
<proteinExistence type="predicted"/>
<comment type="caution">
    <text evidence="2">The sequence shown here is derived from an EMBL/GenBank/DDBJ whole genome shotgun (WGS) entry which is preliminary data.</text>
</comment>
<feature type="compositionally biased region" description="Polar residues" evidence="1">
    <location>
        <begin position="1"/>
        <end position="16"/>
    </location>
</feature>